<dbReference type="AlphaFoldDB" id="A0A4Q1C2H5"/>
<proteinExistence type="predicted"/>
<name>A0A4Q1C2H5_9BACT</name>
<feature type="transmembrane region" description="Helical" evidence="1">
    <location>
        <begin position="148"/>
        <end position="170"/>
    </location>
</feature>
<keyword evidence="1" id="KW-0812">Transmembrane</keyword>
<keyword evidence="4" id="KW-1185">Reference proteome</keyword>
<feature type="transmembrane region" description="Helical" evidence="1">
    <location>
        <begin position="120"/>
        <end position="142"/>
    </location>
</feature>
<feature type="transmembrane region" description="Helical" evidence="1">
    <location>
        <begin position="74"/>
        <end position="91"/>
    </location>
</feature>
<dbReference type="EMBL" id="SDHY01000001">
    <property type="protein sequence ID" value="RXK52378.1"/>
    <property type="molecule type" value="Genomic_DNA"/>
</dbReference>
<reference evidence="3 4" key="1">
    <citation type="submission" date="2019-01" db="EMBL/GenBank/DDBJ databases">
        <title>Cytophagaceae bacterium strain CAR-16.</title>
        <authorList>
            <person name="Chen W.-M."/>
        </authorList>
    </citation>
    <scope>NUCLEOTIDE SEQUENCE [LARGE SCALE GENOMIC DNA]</scope>
    <source>
        <strain evidence="3 4">CAR-16</strain>
    </source>
</reference>
<dbReference type="RefSeq" id="WP_129025581.1">
    <property type="nucleotide sequence ID" value="NZ_SDHY01000001.1"/>
</dbReference>
<feature type="transmembrane region" description="Helical" evidence="1">
    <location>
        <begin position="49"/>
        <end position="68"/>
    </location>
</feature>
<feature type="transmembrane region" description="Helical" evidence="1">
    <location>
        <begin position="182"/>
        <end position="203"/>
    </location>
</feature>
<dbReference type="OrthoDB" id="594443at2"/>
<evidence type="ECO:0000313" key="3">
    <source>
        <dbReference type="EMBL" id="RXK52378.1"/>
    </source>
</evidence>
<sequence length="229" mass="25418">MHTWYLSFFIGLAGSWHCIAMCGPIMLHVRQKNQRLANVSTVMYQFGRILTYSLMGLVVASLGSIWIFPNWWHLYYIVAGLILLFLSIGKLKDSYFDFLYRWIGKPLQQSGRGLGTWGHFLLGMGNGLLPCGLVTGGLSIALIQPSPIGGALTMFVFGISTLPAITAAILSLDWLEKRQSNALRYVKLLSWAVAIILLFRGAWGIGMSQSNYLKNSSLSPIICHPFSAQ</sequence>
<dbReference type="Proteomes" id="UP000289455">
    <property type="component" value="Unassembled WGS sequence"/>
</dbReference>
<dbReference type="PANTHER" id="PTHR42208:SF1">
    <property type="entry name" value="HEAVY METAL TRANSPORTER"/>
    <property type="match status" value="1"/>
</dbReference>
<dbReference type="PANTHER" id="PTHR42208">
    <property type="entry name" value="HEAVY METAL TRANSPORTER-RELATED"/>
    <property type="match status" value="1"/>
</dbReference>
<evidence type="ECO:0000259" key="2">
    <source>
        <dbReference type="Pfam" id="PF13386"/>
    </source>
</evidence>
<organism evidence="3 4">
    <name type="scientific">Aquirufa rosea</name>
    <dbReference type="NCBI Taxonomy" id="2509241"/>
    <lineage>
        <taxon>Bacteria</taxon>
        <taxon>Pseudomonadati</taxon>
        <taxon>Bacteroidota</taxon>
        <taxon>Cytophagia</taxon>
        <taxon>Cytophagales</taxon>
        <taxon>Flectobacillaceae</taxon>
        <taxon>Aquirufa</taxon>
    </lineage>
</organism>
<keyword evidence="1" id="KW-1133">Transmembrane helix</keyword>
<dbReference type="InterPro" id="IPR039447">
    <property type="entry name" value="UreH-like_TM_dom"/>
</dbReference>
<feature type="domain" description="Urease accessory protein UreH-like transmembrane" evidence="2">
    <location>
        <begin position="8"/>
        <end position="195"/>
    </location>
</feature>
<keyword evidence="1" id="KW-0472">Membrane</keyword>
<evidence type="ECO:0000313" key="4">
    <source>
        <dbReference type="Proteomes" id="UP000289455"/>
    </source>
</evidence>
<feature type="transmembrane region" description="Helical" evidence="1">
    <location>
        <begin position="6"/>
        <end position="29"/>
    </location>
</feature>
<comment type="caution">
    <text evidence="3">The sequence shown here is derived from an EMBL/GenBank/DDBJ whole genome shotgun (WGS) entry which is preliminary data.</text>
</comment>
<dbReference type="Pfam" id="PF13386">
    <property type="entry name" value="DsbD_2"/>
    <property type="match status" value="1"/>
</dbReference>
<protein>
    <submittedName>
        <fullName evidence="3">Sulfite exporter TauE/SafE family protein</fullName>
    </submittedName>
</protein>
<accession>A0A4Q1C2H5</accession>
<evidence type="ECO:0000256" key="1">
    <source>
        <dbReference type="SAM" id="Phobius"/>
    </source>
</evidence>
<gene>
    <name evidence="3" type="ORF">ESB04_01635</name>
</gene>